<evidence type="ECO:0000313" key="2">
    <source>
        <dbReference type="Proteomes" id="UP001194696"/>
    </source>
</evidence>
<dbReference type="EMBL" id="JAAAIM010001379">
    <property type="protein sequence ID" value="KAG0279076.1"/>
    <property type="molecule type" value="Genomic_DNA"/>
</dbReference>
<proteinExistence type="predicted"/>
<sequence length="144" mass="16188">MAAVTSFPWTSKAENVLILTDGRCGSACGMASYLWTTVHVVSAYAIGDTHGEDLSMFSFAGASVLQLKQLQRFYRDANMTSSLADLPYKYTITFSWLKTYGKNRTTPLEYDAELYRPEHRLDFTPGNARSRVVLWDEVAVAAWK</sequence>
<organism evidence="1 2">
    <name type="scientific">Linnemannia gamsii</name>
    <dbReference type="NCBI Taxonomy" id="64522"/>
    <lineage>
        <taxon>Eukaryota</taxon>
        <taxon>Fungi</taxon>
        <taxon>Fungi incertae sedis</taxon>
        <taxon>Mucoromycota</taxon>
        <taxon>Mortierellomycotina</taxon>
        <taxon>Mortierellomycetes</taxon>
        <taxon>Mortierellales</taxon>
        <taxon>Mortierellaceae</taxon>
        <taxon>Linnemannia</taxon>
    </lineage>
</organism>
<evidence type="ECO:0000313" key="1">
    <source>
        <dbReference type="EMBL" id="KAG0279076.1"/>
    </source>
</evidence>
<keyword evidence="2" id="KW-1185">Reference proteome</keyword>
<name>A0ABQ7JL60_9FUNG</name>
<reference evidence="1 2" key="1">
    <citation type="journal article" date="2020" name="Fungal Divers.">
        <title>Resolving the Mortierellaceae phylogeny through synthesis of multi-gene phylogenetics and phylogenomics.</title>
        <authorList>
            <person name="Vandepol N."/>
            <person name="Liber J."/>
            <person name="Desiro A."/>
            <person name="Na H."/>
            <person name="Kennedy M."/>
            <person name="Barry K."/>
            <person name="Grigoriev I.V."/>
            <person name="Miller A.N."/>
            <person name="O'Donnell K."/>
            <person name="Stajich J.E."/>
            <person name="Bonito G."/>
        </authorList>
    </citation>
    <scope>NUCLEOTIDE SEQUENCE [LARGE SCALE GENOMIC DNA]</scope>
    <source>
        <strain evidence="1 2">AD045</strain>
    </source>
</reference>
<comment type="caution">
    <text evidence="1">The sequence shown here is derived from an EMBL/GenBank/DDBJ whole genome shotgun (WGS) entry which is preliminary data.</text>
</comment>
<accession>A0ABQ7JL60</accession>
<protein>
    <submittedName>
        <fullName evidence="1">Uncharacterized protein</fullName>
    </submittedName>
</protein>
<dbReference type="Proteomes" id="UP001194696">
    <property type="component" value="Unassembled WGS sequence"/>
</dbReference>
<gene>
    <name evidence="1" type="ORF">BGZ96_002074</name>
</gene>